<feature type="domain" description="Glucose-methanol-choline oxidoreductase N-terminal" evidence="7">
    <location>
        <begin position="83"/>
        <end position="106"/>
    </location>
</feature>
<keyword evidence="4 5" id="KW-0274">FAD</keyword>
<feature type="domain" description="Glucose-methanol-choline oxidoreductase N-terminal" evidence="8">
    <location>
        <begin position="246"/>
        <end position="260"/>
    </location>
</feature>
<dbReference type="InterPro" id="IPR000172">
    <property type="entry name" value="GMC_OxRdtase_N"/>
</dbReference>
<dbReference type="PROSITE" id="PS00624">
    <property type="entry name" value="GMC_OXRED_2"/>
    <property type="match status" value="1"/>
</dbReference>
<dbReference type="HOGENOM" id="CLU_291338_0_0_1"/>
<dbReference type="PANTHER" id="PTHR11552:SF147">
    <property type="entry name" value="CHOLINE DEHYDROGENASE, MITOCHONDRIAL"/>
    <property type="match status" value="1"/>
</dbReference>
<evidence type="ECO:0000256" key="2">
    <source>
        <dbReference type="ARBA" id="ARBA00010790"/>
    </source>
</evidence>
<proteinExistence type="inferred from homology"/>
<dbReference type="InParanoid" id="V5F6W4"/>
<accession>V5F6W4</accession>
<comment type="cofactor">
    <cofactor evidence="1">
        <name>FAD</name>
        <dbReference type="ChEBI" id="CHEBI:57692"/>
    </cofactor>
</comment>
<dbReference type="Pfam" id="PF00732">
    <property type="entry name" value="GMC_oxred_N"/>
    <property type="match status" value="1"/>
</dbReference>
<dbReference type="PANTHER" id="PTHR11552">
    <property type="entry name" value="GLUCOSE-METHANOL-CHOLINE GMC OXIDOREDUCTASE"/>
    <property type="match status" value="1"/>
</dbReference>
<dbReference type="AlphaFoldDB" id="V5F6W4"/>
<evidence type="ECO:0000256" key="3">
    <source>
        <dbReference type="ARBA" id="ARBA00022630"/>
    </source>
</evidence>
<reference evidence="10" key="1">
    <citation type="journal article" date="2014" name="Genome Announc.">
        <title>Draft genome sequence of the formaldehyde-resistant fungus Byssochlamys spectabilis No. 5 (anamorph Paecilomyces variotii No. 5) (NBRC109023).</title>
        <authorList>
            <person name="Oka T."/>
            <person name="Ekino K."/>
            <person name="Fukuda K."/>
            <person name="Nomura Y."/>
        </authorList>
    </citation>
    <scope>NUCLEOTIDE SEQUENCE [LARGE SCALE GENOMIC DNA]</scope>
    <source>
        <strain evidence="10">No. 5 / NBRC 109023</strain>
    </source>
</reference>
<evidence type="ECO:0000259" key="7">
    <source>
        <dbReference type="PROSITE" id="PS00623"/>
    </source>
</evidence>
<dbReference type="PROSITE" id="PS00623">
    <property type="entry name" value="GMC_OXRED_1"/>
    <property type="match status" value="1"/>
</dbReference>
<dbReference type="InterPro" id="IPR036188">
    <property type="entry name" value="FAD/NAD-bd_sf"/>
</dbReference>
<dbReference type="SUPFAM" id="SSF54373">
    <property type="entry name" value="FAD-linked reductases, C-terminal domain"/>
    <property type="match status" value="1"/>
</dbReference>
<evidence type="ECO:0000256" key="1">
    <source>
        <dbReference type="ARBA" id="ARBA00001974"/>
    </source>
</evidence>
<evidence type="ECO:0000313" key="10">
    <source>
        <dbReference type="Proteomes" id="UP000018001"/>
    </source>
</evidence>
<dbReference type="Pfam" id="PF05199">
    <property type="entry name" value="GMC_oxred_C"/>
    <property type="match status" value="1"/>
</dbReference>
<evidence type="ECO:0000256" key="6">
    <source>
        <dbReference type="SAM" id="MobiDB-lite"/>
    </source>
</evidence>
<keyword evidence="3 5" id="KW-0285">Flavoprotein</keyword>
<evidence type="ECO:0000256" key="5">
    <source>
        <dbReference type="RuleBase" id="RU003968"/>
    </source>
</evidence>
<evidence type="ECO:0000259" key="8">
    <source>
        <dbReference type="PROSITE" id="PS00624"/>
    </source>
</evidence>
<dbReference type="GO" id="GO:0016614">
    <property type="term" value="F:oxidoreductase activity, acting on CH-OH group of donors"/>
    <property type="evidence" value="ECO:0007669"/>
    <property type="project" value="InterPro"/>
</dbReference>
<evidence type="ECO:0000256" key="4">
    <source>
        <dbReference type="ARBA" id="ARBA00022827"/>
    </source>
</evidence>
<keyword evidence="10" id="KW-1185">Reference proteome</keyword>
<dbReference type="Gene3D" id="3.30.560.10">
    <property type="entry name" value="Glucose Oxidase, domain 3"/>
    <property type="match status" value="2"/>
</dbReference>
<comment type="caution">
    <text evidence="9">The sequence shown here is derived from an EMBL/GenBank/DDBJ whole genome shotgun (WGS) entry which is preliminary data.</text>
</comment>
<dbReference type="eggNOG" id="KOG1238">
    <property type="taxonomic scope" value="Eukaryota"/>
</dbReference>
<dbReference type="Proteomes" id="UP000018001">
    <property type="component" value="Unassembled WGS sequence"/>
</dbReference>
<dbReference type="InterPro" id="IPR007867">
    <property type="entry name" value="GMC_OxRtase_C"/>
</dbReference>
<dbReference type="OrthoDB" id="1600564at2759"/>
<sequence>MSEYDFIIAGGGTAGLCVAGRLAEGSNVSVLVVEAGKDSRDVDQISTPGLAFNLAGSEYGWAYDFTKVDRPDMQRTEGCLTRGKVLGGSGALNYYSWMRGSKGTYDEWSAYGGDDWTWDKCFGYLRKSASFYDESGLFADKPPAGDDEISRKAHLKLSSERKVPLQALLQEAWKIDGLCHVIRAICDGVRSSSTCFLKDKPNITVLTETMTRKTNIEDGTAVGLEVQGPAGVESHRARHEVILSCGAFETPKLLMLSGIGPARELDAHDIACVVDSPHVGQNLQDHPIFPHGQITTEPWQSITRVNEERLATCKEWRERMQLGYDPLGPRGQPHFEFDLLPLFAKPFQPLITPPSCGQYMTVIVSLLRPLSRGRVSLCSCDAKDKPHINLNFLSDDLEAVALREGVRFIDEVISKGDGMKSIVLGEYPEPVPRESDEMMQDFILRRVSTGFYQCGSCRIGKSIEEGALDSHLKVFGVSKLRVADASTMPIIPDGRIQNAVYMIAEKPSDTVRKRSSKKRKLSRTAQLEEKLDGLVSLLKSTAQSTPASAVADITSRRDSTTGENIQTPSPIRSGSQTVGSNDDELRNNLSNRTVLPPATVGLERLSSQSPSAAALCELGPSMEEDEDNLERFRSKYLKYYPFTWIPSSTTAQQLRHDRPYFWLCIMSITTRSSSRQLDLDTRIRHILAQKIALELERSMDLLLAVLTYCAWGRCQRQMYNTAQIKPYMHVYTQLAVAVIYGLGLNKHPPKESHAFHGCNPTYHLFPKATPSSARTMEEHTLRWTSHMDESLQILAEKQEYPTDIVLVQLVKLQLITEKAAQGPWNQWFAENAHSHEPPPAFYLHALQSQVLEVVNKIPPELQHNEMVLMQKHYTELTIQEVSLSRAPIMSNITGFQRLESLYSCLSSAKAFMDIFRNTTPAELVGMPFSTFSQFGNCLIVLYKLSTLEDPAWDKSMVRNTADVLLIIDEVLQTMGHITEFVAGPGQEDRTFLKGAMLMRSLRQKWAENMSPASGDGDTSLNRQDPEDILGSFQLGWPDDAWLNDIFMW</sequence>
<dbReference type="EMBL" id="BAUL01000001">
    <property type="protein sequence ID" value="GAD91479.1"/>
    <property type="molecule type" value="Genomic_DNA"/>
</dbReference>
<organism evidence="9 10">
    <name type="scientific">Byssochlamys spectabilis (strain No. 5 / NBRC 109023)</name>
    <name type="common">Paecilomyces variotii</name>
    <dbReference type="NCBI Taxonomy" id="1356009"/>
    <lineage>
        <taxon>Eukaryota</taxon>
        <taxon>Fungi</taxon>
        <taxon>Dikarya</taxon>
        <taxon>Ascomycota</taxon>
        <taxon>Pezizomycotina</taxon>
        <taxon>Eurotiomycetes</taxon>
        <taxon>Eurotiomycetidae</taxon>
        <taxon>Eurotiales</taxon>
        <taxon>Thermoascaceae</taxon>
        <taxon>Paecilomyces</taxon>
    </lineage>
</organism>
<gene>
    <name evidence="9" type="ORF">PVAR5_0050</name>
</gene>
<dbReference type="InterPro" id="IPR012132">
    <property type="entry name" value="GMC_OxRdtase"/>
</dbReference>
<protein>
    <submittedName>
        <fullName evidence="9">Glucose-methanol-choline (Gmc) oxidoreductase</fullName>
    </submittedName>
</protein>
<comment type="similarity">
    <text evidence="2 5">Belongs to the GMC oxidoreductase family.</text>
</comment>
<dbReference type="SUPFAM" id="SSF51905">
    <property type="entry name" value="FAD/NAD(P)-binding domain"/>
    <property type="match status" value="1"/>
</dbReference>
<evidence type="ECO:0000313" key="9">
    <source>
        <dbReference type="EMBL" id="GAD91479.1"/>
    </source>
</evidence>
<dbReference type="Gene3D" id="3.50.50.60">
    <property type="entry name" value="FAD/NAD(P)-binding domain"/>
    <property type="match status" value="2"/>
</dbReference>
<feature type="region of interest" description="Disordered" evidence="6">
    <location>
        <begin position="546"/>
        <end position="582"/>
    </location>
</feature>
<feature type="compositionally biased region" description="Polar residues" evidence="6">
    <location>
        <begin position="561"/>
        <end position="580"/>
    </location>
</feature>
<name>V5F6W4_BYSSN</name>
<dbReference type="GO" id="GO:0050660">
    <property type="term" value="F:flavin adenine dinucleotide binding"/>
    <property type="evidence" value="ECO:0007669"/>
    <property type="project" value="InterPro"/>
</dbReference>